<dbReference type="Gene3D" id="6.10.340.10">
    <property type="match status" value="1"/>
</dbReference>
<evidence type="ECO:0000256" key="3">
    <source>
        <dbReference type="ARBA" id="ARBA00012528"/>
    </source>
</evidence>
<evidence type="ECO:0000256" key="9">
    <source>
        <dbReference type="SAM" id="Coils"/>
    </source>
</evidence>
<keyword evidence="9" id="KW-0175">Coiled coil</keyword>
<sequence length="582" mass="65720">MNLKLRWFVTFAAWAVVLTTVISVLLTQVASNQIRQQAGNSLADVAYQMSDKLERGMFERYRDIQVAASLVAKLQLENNTEGMQRLLNRLQTTYSDYAWIGLTDAEGKVLVATQDLLEGNDVSDRPWFRNAINDISYVGDVHPALLLEEALAAEQGGEPLRFVDIAIPIRNAEGDITGVLGSHLNWRWGRELESSVINTMKLGGSAEMILVGNDNQVVLGPKELMEHEISSQALEELSLNNSGYLIETWDNGVTYVVGYAQNRGYRDYEGLDWKVIVRQPLRDTFAPVTELRKNAILVSVVVVILFAFIGWFSAERISRPLLEITAAARALGNDPRVNKIPMLRDYPEVNDLSVALNTLIQRVDDKQRQLTQLNEDLDHKVRRRTKEVLKANEDLKYEIAERRKAQLEREKLIQELERQASTDALTGLANRRYFFEHGDRLLKRAKRQDQPISMLMFDLDYFKAFNDEFGHAAGDEVLVAVGNLILGTVRETDIGARTGGEEFAVVLDSTDLEGAEMLANRLHRGLNSLKFDSIPDDRTVTMSLGIALWDREENLEHLLNRADKVMYEAKQKGRNQTVTASS</sequence>
<dbReference type="Pfam" id="PF02743">
    <property type="entry name" value="dCache_1"/>
    <property type="match status" value="1"/>
</dbReference>
<evidence type="ECO:0000256" key="6">
    <source>
        <dbReference type="ARBA" id="ARBA00022989"/>
    </source>
</evidence>
<feature type="coiled-coil region" evidence="9">
    <location>
        <begin position="349"/>
        <end position="422"/>
    </location>
</feature>
<keyword evidence="14" id="KW-1185">Reference proteome</keyword>
<dbReference type="OrthoDB" id="9812260at2"/>
<evidence type="ECO:0000313" key="14">
    <source>
        <dbReference type="Proteomes" id="UP000194450"/>
    </source>
</evidence>
<gene>
    <name evidence="13" type="ORF">SAMN06297229_1858</name>
</gene>
<dbReference type="FunFam" id="3.30.70.270:FF:000001">
    <property type="entry name" value="Diguanylate cyclase domain protein"/>
    <property type="match status" value="1"/>
</dbReference>
<dbReference type="CDD" id="cd12914">
    <property type="entry name" value="PDC1_DGC_like"/>
    <property type="match status" value="1"/>
</dbReference>
<comment type="catalytic activity">
    <reaction evidence="8">
        <text>2 GTP = 3',3'-c-di-GMP + 2 diphosphate</text>
        <dbReference type="Rhea" id="RHEA:24898"/>
        <dbReference type="ChEBI" id="CHEBI:33019"/>
        <dbReference type="ChEBI" id="CHEBI:37565"/>
        <dbReference type="ChEBI" id="CHEBI:58805"/>
        <dbReference type="EC" id="2.7.7.65"/>
    </reaction>
</comment>
<dbReference type="GO" id="GO:0052621">
    <property type="term" value="F:diguanylate cyclase activity"/>
    <property type="evidence" value="ECO:0007669"/>
    <property type="project" value="UniProtKB-EC"/>
</dbReference>
<evidence type="ECO:0000256" key="2">
    <source>
        <dbReference type="ARBA" id="ARBA00004651"/>
    </source>
</evidence>
<proteinExistence type="predicted"/>
<keyword evidence="7 10" id="KW-0472">Membrane</keyword>
<dbReference type="PANTHER" id="PTHR45138:SF9">
    <property type="entry name" value="DIGUANYLATE CYCLASE DGCM-RELATED"/>
    <property type="match status" value="1"/>
</dbReference>
<dbReference type="EMBL" id="FXWH01000002">
    <property type="protein sequence ID" value="SMQ79937.1"/>
    <property type="molecule type" value="Genomic_DNA"/>
</dbReference>
<feature type="transmembrane region" description="Helical" evidence="10">
    <location>
        <begin position="295"/>
        <end position="314"/>
    </location>
</feature>
<accession>A0A1Y6G258</accession>
<dbReference type="Gene3D" id="3.30.450.20">
    <property type="entry name" value="PAS domain"/>
    <property type="match status" value="1"/>
</dbReference>
<evidence type="ECO:0000256" key="10">
    <source>
        <dbReference type="SAM" id="Phobius"/>
    </source>
</evidence>
<dbReference type="InterPro" id="IPR003660">
    <property type="entry name" value="HAMP_dom"/>
</dbReference>
<dbReference type="PROSITE" id="PS50887">
    <property type="entry name" value="GGDEF"/>
    <property type="match status" value="1"/>
</dbReference>
<dbReference type="InterPro" id="IPR029151">
    <property type="entry name" value="Sensor-like_sf"/>
</dbReference>
<evidence type="ECO:0000256" key="5">
    <source>
        <dbReference type="ARBA" id="ARBA00022692"/>
    </source>
</evidence>
<dbReference type="PANTHER" id="PTHR45138">
    <property type="entry name" value="REGULATORY COMPONENTS OF SENSORY TRANSDUCTION SYSTEM"/>
    <property type="match status" value="1"/>
</dbReference>
<dbReference type="InterPro" id="IPR029787">
    <property type="entry name" value="Nucleotide_cyclase"/>
</dbReference>
<evidence type="ECO:0000256" key="1">
    <source>
        <dbReference type="ARBA" id="ARBA00001946"/>
    </source>
</evidence>
<feature type="domain" description="HAMP" evidence="11">
    <location>
        <begin position="315"/>
        <end position="368"/>
    </location>
</feature>
<dbReference type="PROSITE" id="PS50885">
    <property type="entry name" value="HAMP"/>
    <property type="match status" value="1"/>
</dbReference>
<reference evidence="14" key="1">
    <citation type="submission" date="2017-04" db="EMBL/GenBank/DDBJ databases">
        <authorList>
            <person name="Varghese N."/>
            <person name="Submissions S."/>
        </authorList>
    </citation>
    <scope>NUCLEOTIDE SEQUENCE [LARGE SCALE GENOMIC DNA]</scope>
</reference>
<dbReference type="Proteomes" id="UP000194450">
    <property type="component" value="Unassembled WGS sequence"/>
</dbReference>
<dbReference type="RefSeq" id="WP_086434996.1">
    <property type="nucleotide sequence ID" value="NZ_FXWH01000002.1"/>
</dbReference>
<dbReference type="InterPro" id="IPR050469">
    <property type="entry name" value="Diguanylate_Cyclase"/>
</dbReference>
<dbReference type="InterPro" id="IPR043128">
    <property type="entry name" value="Rev_trsase/Diguanyl_cyclase"/>
</dbReference>
<dbReference type="SMART" id="SM00267">
    <property type="entry name" value="GGDEF"/>
    <property type="match status" value="1"/>
</dbReference>
<dbReference type="Pfam" id="PF00990">
    <property type="entry name" value="GGDEF"/>
    <property type="match status" value="1"/>
</dbReference>
<keyword evidence="4" id="KW-1003">Cell membrane</keyword>
<dbReference type="InterPro" id="IPR033479">
    <property type="entry name" value="dCache_1"/>
</dbReference>
<dbReference type="InterPro" id="IPR000160">
    <property type="entry name" value="GGDEF_dom"/>
</dbReference>
<organism evidence="13 14">
    <name type="scientific">Pseudidiomarina planktonica</name>
    <dbReference type="NCBI Taxonomy" id="1323738"/>
    <lineage>
        <taxon>Bacteria</taxon>
        <taxon>Pseudomonadati</taxon>
        <taxon>Pseudomonadota</taxon>
        <taxon>Gammaproteobacteria</taxon>
        <taxon>Alteromonadales</taxon>
        <taxon>Idiomarinaceae</taxon>
        <taxon>Pseudidiomarina</taxon>
    </lineage>
</organism>
<evidence type="ECO:0000313" key="13">
    <source>
        <dbReference type="EMBL" id="SMQ79937.1"/>
    </source>
</evidence>
<comment type="cofactor">
    <cofactor evidence="1">
        <name>Mg(2+)</name>
        <dbReference type="ChEBI" id="CHEBI:18420"/>
    </cofactor>
</comment>
<protein>
    <recommendedName>
        <fullName evidence="3">diguanylate cyclase</fullName>
        <ecNumber evidence="3">2.7.7.65</ecNumber>
    </recommendedName>
</protein>
<evidence type="ECO:0000256" key="4">
    <source>
        <dbReference type="ARBA" id="ARBA00022475"/>
    </source>
</evidence>
<feature type="domain" description="GGDEF" evidence="12">
    <location>
        <begin position="450"/>
        <end position="582"/>
    </location>
</feature>
<dbReference type="GO" id="GO:0007165">
    <property type="term" value="P:signal transduction"/>
    <property type="evidence" value="ECO:0007669"/>
    <property type="project" value="InterPro"/>
</dbReference>
<dbReference type="CDD" id="cd01949">
    <property type="entry name" value="GGDEF"/>
    <property type="match status" value="1"/>
</dbReference>
<dbReference type="SUPFAM" id="SSF55073">
    <property type="entry name" value="Nucleotide cyclase"/>
    <property type="match status" value="1"/>
</dbReference>
<dbReference type="EC" id="2.7.7.65" evidence="3"/>
<keyword evidence="6 10" id="KW-1133">Transmembrane helix</keyword>
<dbReference type="AlphaFoldDB" id="A0A1Y6G258"/>
<name>A0A1Y6G258_9GAMM</name>
<evidence type="ECO:0000259" key="12">
    <source>
        <dbReference type="PROSITE" id="PS50887"/>
    </source>
</evidence>
<evidence type="ECO:0000259" key="11">
    <source>
        <dbReference type="PROSITE" id="PS50885"/>
    </source>
</evidence>
<dbReference type="GO" id="GO:0005886">
    <property type="term" value="C:plasma membrane"/>
    <property type="evidence" value="ECO:0007669"/>
    <property type="project" value="UniProtKB-SubCell"/>
</dbReference>
<dbReference type="NCBIfam" id="TIGR00254">
    <property type="entry name" value="GGDEF"/>
    <property type="match status" value="1"/>
</dbReference>
<dbReference type="Gene3D" id="3.30.70.270">
    <property type="match status" value="1"/>
</dbReference>
<comment type="subcellular location">
    <subcellularLocation>
        <location evidence="2">Cell membrane</location>
        <topology evidence="2">Multi-pass membrane protein</topology>
    </subcellularLocation>
</comment>
<evidence type="ECO:0000256" key="8">
    <source>
        <dbReference type="ARBA" id="ARBA00034247"/>
    </source>
</evidence>
<evidence type="ECO:0000256" key="7">
    <source>
        <dbReference type="ARBA" id="ARBA00023136"/>
    </source>
</evidence>
<keyword evidence="5 10" id="KW-0812">Transmembrane</keyword>
<dbReference type="SUPFAM" id="SSF103190">
    <property type="entry name" value="Sensory domain-like"/>
    <property type="match status" value="1"/>
</dbReference>